<name>G2P7W3_STRV4</name>
<organism evidence="4 5">
    <name type="scientific">Streptomyces violaceusniger (strain Tu 4113)</name>
    <dbReference type="NCBI Taxonomy" id="653045"/>
    <lineage>
        <taxon>Bacteria</taxon>
        <taxon>Bacillati</taxon>
        <taxon>Actinomycetota</taxon>
        <taxon>Actinomycetes</taxon>
        <taxon>Kitasatosporales</taxon>
        <taxon>Streptomycetaceae</taxon>
        <taxon>Streptomyces</taxon>
        <taxon>Streptomyces violaceusniger group</taxon>
    </lineage>
</organism>
<dbReference type="AlphaFoldDB" id="G2P7W3"/>
<evidence type="ECO:0000259" key="3">
    <source>
        <dbReference type="Pfam" id="PF13581"/>
    </source>
</evidence>
<dbReference type="EMBL" id="CP002994">
    <property type="protein sequence ID" value="AEM85624.1"/>
    <property type="molecule type" value="Genomic_DNA"/>
</dbReference>
<dbReference type="Gene3D" id="3.30.565.10">
    <property type="entry name" value="Histidine kinase-like ATPase, C-terminal domain"/>
    <property type="match status" value="1"/>
</dbReference>
<keyword evidence="1" id="KW-0808">Transferase</keyword>
<evidence type="ECO:0000313" key="5">
    <source>
        <dbReference type="Proteomes" id="UP000008703"/>
    </source>
</evidence>
<dbReference type="InterPro" id="IPR003594">
    <property type="entry name" value="HATPase_dom"/>
</dbReference>
<dbReference type="InterPro" id="IPR036890">
    <property type="entry name" value="HATPase_C_sf"/>
</dbReference>
<reference evidence="4" key="1">
    <citation type="submission" date="2011-08" db="EMBL/GenBank/DDBJ databases">
        <title>Complete sequence of chromosome of Streptomyces violaceusniger Tu 4113.</title>
        <authorList>
            <consortium name="US DOE Joint Genome Institute"/>
            <person name="Lucas S."/>
            <person name="Han J."/>
            <person name="Lapidus A."/>
            <person name="Cheng J.-F."/>
            <person name="Goodwin L."/>
            <person name="Pitluck S."/>
            <person name="Peters L."/>
            <person name="Ivanova N."/>
            <person name="Daligault H."/>
            <person name="Detter J.C."/>
            <person name="Han C."/>
            <person name="Tapia R."/>
            <person name="Land M."/>
            <person name="Hauser L."/>
            <person name="Kyrpides N."/>
            <person name="Ivanova N."/>
            <person name="Pagani I."/>
            <person name="Hagen A."/>
            <person name="Katz L."/>
            <person name="Fiedler H.-P."/>
            <person name="Keasling J."/>
            <person name="Fortman J."/>
            <person name="Woyke T."/>
        </authorList>
    </citation>
    <scope>NUCLEOTIDE SEQUENCE [LARGE SCALE GENOMIC DNA]</scope>
    <source>
        <strain evidence="4">Tu 4113</strain>
    </source>
</reference>
<gene>
    <name evidence="4" type="ORF">Strvi_6137</name>
</gene>
<dbReference type="GO" id="GO:0004674">
    <property type="term" value="F:protein serine/threonine kinase activity"/>
    <property type="evidence" value="ECO:0007669"/>
    <property type="project" value="UniProtKB-KW"/>
</dbReference>
<keyword evidence="1" id="KW-0418">Kinase</keyword>
<sequence length="177" mass="19428">MPQPTTRARPTGRPGYSETLPREPESAATARRLVRVALSVWGLDDLAEDGTLIISELVTDAVRHARRETIRVVIDRPGAARVRIGVVDFSKVRPVRREPNIGDENGRGLALVGTLARDWGTEPLPWGNGYGQSWAGRYEDEYVRSDPARDVDPAARPRAGRRADDVRDGVRGLRGGA</sequence>
<keyword evidence="5" id="KW-1185">Reference proteome</keyword>
<dbReference type="InterPro" id="IPR050267">
    <property type="entry name" value="Anti-sigma-factor_SerPK"/>
</dbReference>
<feature type="region of interest" description="Disordered" evidence="2">
    <location>
        <begin position="145"/>
        <end position="177"/>
    </location>
</feature>
<evidence type="ECO:0000313" key="4">
    <source>
        <dbReference type="EMBL" id="AEM85624.1"/>
    </source>
</evidence>
<evidence type="ECO:0000256" key="1">
    <source>
        <dbReference type="ARBA" id="ARBA00022527"/>
    </source>
</evidence>
<evidence type="ECO:0000256" key="2">
    <source>
        <dbReference type="SAM" id="MobiDB-lite"/>
    </source>
</evidence>
<dbReference type="KEGG" id="svl:Strvi_6137"/>
<dbReference type="Proteomes" id="UP000008703">
    <property type="component" value="Chromosome"/>
</dbReference>
<feature type="region of interest" description="Disordered" evidence="2">
    <location>
        <begin position="1"/>
        <end position="25"/>
    </location>
</feature>
<dbReference type="Pfam" id="PF13581">
    <property type="entry name" value="HATPase_c_2"/>
    <property type="match status" value="1"/>
</dbReference>
<accession>G2P7W3</accession>
<keyword evidence="1" id="KW-0723">Serine/threonine-protein kinase</keyword>
<protein>
    <recommendedName>
        <fullName evidence="3">Histidine kinase/HSP90-like ATPase domain-containing protein</fullName>
    </recommendedName>
</protein>
<dbReference type="CDD" id="cd16936">
    <property type="entry name" value="HATPase_RsbW-like"/>
    <property type="match status" value="1"/>
</dbReference>
<proteinExistence type="predicted"/>
<dbReference type="SUPFAM" id="SSF55874">
    <property type="entry name" value="ATPase domain of HSP90 chaperone/DNA topoisomerase II/histidine kinase"/>
    <property type="match status" value="1"/>
</dbReference>
<dbReference type="PANTHER" id="PTHR35526:SF3">
    <property type="entry name" value="ANTI-SIGMA-F FACTOR RSBW"/>
    <property type="match status" value="1"/>
</dbReference>
<dbReference type="PANTHER" id="PTHR35526">
    <property type="entry name" value="ANTI-SIGMA-F FACTOR RSBW-RELATED"/>
    <property type="match status" value="1"/>
</dbReference>
<dbReference type="eggNOG" id="COG3920">
    <property type="taxonomic scope" value="Bacteria"/>
</dbReference>
<dbReference type="HOGENOM" id="CLU_090336_4_1_11"/>
<feature type="compositionally biased region" description="Basic and acidic residues" evidence="2">
    <location>
        <begin position="145"/>
        <end position="171"/>
    </location>
</feature>
<feature type="domain" description="Histidine kinase/HSP90-like ATPase" evidence="3">
    <location>
        <begin position="21"/>
        <end position="118"/>
    </location>
</feature>